<dbReference type="InterPro" id="IPR036249">
    <property type="entry name" value="Thioredoxin-like_sf"/>
</dbReference>
<feature type="region of interest" description="Disordered" evidence="1">
    <location>
        <begin position="144"/>
        <end position="164"/>
    </location>
</feature>
<gene>
    <name evidence="3" type="ORF">MNBD_ALPHA06-1892</name>
</gene>
<protein>
    <recommendedName>
        <fullName evidence="2">Thioredoxin domain-containing protein</fullName>
    </recommendedName>
</protein>
<evidence type="ECO:0000259" key="2">
    <source>
        <dbReference type="Pfam" id="PF00085"/>
    </source>
</evidence>
<evidence type="ECO:0000256" key="1">
    <source>
        <dbReference type="SAM" id="MobiDB-lite"/>
    </source>
</evidence>
<feature type="domain" description="Thioredoxin" evidence="2">
    <location>
        <begin position="40"/>
        <end position="85"/>
    </location>
</feature>
<name>A0A3B0SHV3_9ZZZZ</name>
<reference evidence="3" key="1">
    <citation type="submission" date="2018-06" db="EMBL/GenBank/DDBJ databases">
        <authorList>
            <person name="Zhirakovskaya E."/>
        </authorList>
    </citation>
    <scope>NUCLEOTIDE SEQUENCE</scope>
</reference>
<organism evidence="3">
    <name type="scientific">hydrothermal vent metagenome</name>
    <dbReference type="NCBI Taxonomy" id="652676"/>
    <lineage>
        <taxon>unclassified sequences</taxon>
        <taxon>metagenomes</taxon>
        <taxon>ecological metagenomes</taxon>
    </lineage>
</organism>
<accession>A0A3B0SHV3</accession>
<dbReference type="SUPFAM" id="SSF52833">
    <property type="entry name" value="Thioredoxin-like"/>
    <property type="match status" value="1"/>
</dbReference>
<dbReference type="InterPro" id="IPR013766">
    <property type="entry name" value="Thioredoxin_domain"/>
</dbReference>
<proteinExistence type="predicted"/>
<evidence type="ECO:0000313" key="3">
    <source>
        <dbReference type="EMBL" id="VAW01992.1"/>
    </source>
</evidence>
<feature type="compositionally biased region" description="Polar residues" evidence="1">
    <location>
        <begin position="144"/>
        <end position="154"/>
    </location>
</feature>
<sequence>MFRFLIVFLGLVSSFGFASSAQADQPSYDGSRGNPVVRAVYFHADWCANCRILQPELDKAKVSGKNLPVQHITLDFTNPQTWDAAIEIALDNNVVAAYNAYAGTTGLVVLVAGDTGEQIDCVNRLYTAPAMVHAFENAVQRVRSTQPGNRNTGSIVCPPSRMAP</sequence>
<dbReference type="CDD" id="cd02947">
    <property type="entry name" value="TRX_family"/>
    <property type="match status" value="1"/>
</dbReference>
<dbReference type="EMBL" id="UOEE01000331">
    <property type="protein sequence ID" value="VAW01992.1"/>
    <property type="molecule type" value="Genomic_DNA"/>
</dbReference>
<dbReference type="Pfam" id="PF00085">
    <property type="entry name" value="Thioredoxin"/>
    <property type="match status" value="1"/>
</dbReference>
<dbReference type="Gene3D" id="3.40.30.10">
    <property type="entry name" value="Glutaredoxin"/>
    <property type="match status" value="1"/>
</dbReference>
<dbReference type="AlphaFoldDB" id="A0A3B0SHV3"/>